<dbReference type="Proteomes" id="UP001596409">
    <property type="component" value="Unassembled WGS sequence"/>
</dbReference>
<reference evidence="3" key="1">
    <citation type="journal article" date="2019" name="Int. J. Syst. Evol. Microbiol.">
        <title>The Global Catalogue of Microorganisms (GCM) 10K type strain sequencing project: providing services to taxonomists for standard genome sequencing and annotation.</title>
        <authorList>
            <consortium name="The Broad Institute Genomics Platform"/>
            <consortium name="The Broad Institute Genome Sequencing Center for Infectious Disease"/>
            <person name="Wu L."/>
            <person name="Ma J."/>
        </authorList>
    </citation>
    <scope>NUCLEOTIDE SEQUENCE [LARGE SCALE GENOMIC DNA]</scope>
    <source>
        <strain evidence="3">JCM 4855</strain>
    </source>
</reference>
<name>A0ABW2ECF3_9ACTN</name>
<evidence type="ECO:0000313" key="3">
    <source>
        <dbReference type="Proteomes" id="UP001596409"/>
    </source>
</evidence>
<protein>
    <submittedName>
        <fullName evidence="2">Uncharacterized protein</fullName>
    </submittedName>
</protein>
<sequence>MFKSKKFAAAAGVLGSFALIGAAAVQAVAAENPGNCAEDRAGNVRCVQKSDSEITTEYGKVRFVNDSELTCSGSGEVSCKSSAVVGGKKP</sequence>
<proteinExistence type="predicted"/>
<evidence type="ECO:0000313" key="2">
    <source>
        <dbReference type="EMBL" id="MFC7016486.1"/>
    </source>
</evidence>
<feature type="signal peptide" evidence="1">
    <location>
        <begin position="1"/>
        <end position="29"/>
    </location>
</feature>
<accession>A0ABW2ECF3</accession>
<feature type="chain" id="PRO_5047029564" evidence="1">
    <location>
        <begin position="30"/>
        <end position="90"/>
    </location>
</feature>
<keyword evidence="1" id="KW-0732">Signal</keyword>
<evidence type="ECO:0000256" key="1">
    <source>
        <dbReference type="SAM" id="SignalP"/>
    </source>
</evidence>
<comment type="caution">
    <text evidence="2">The sequence shown here is derived from an EMBL/GenBank/DDBJ whole genome shotgun (WGS) entry which is preliminary data.</text>
</comment>
<organism evidence="2 3">
    <name type="scientific">Streptomyces viridiviolaceus</name>
    <dbReference type="NCBI Taxonomy" id="68282"/>
    <lineage>
        <taxon>Bacteria</taxon>
        <taxon>Bacillati</taxon>
        <taxon>Actinomycetota</taxon>
        <taxon>Actinomycetes</taxon>
        <taxon>Kitasatosporales</taxon>
        <taxon>Streptomycetaceae</taxon>
        <taxon>Streptomyces</taxon>
    </lineage>
</organism>
<dbReference type="RefSeq" id="WP_189869328.1">
    <property type="nucleotide sequence ID" value="NZ_BMWA01000003.1"/>
</dbReference>
<gene>
    <name evidence="2" type="ORF">ACFQMH_33310</name>
</gene>
<keyword evidence="3" id="KW-1185">Reference proteome</keyword>
<dbReference type="EMBL" id="JBHSYM010000080">
    <property type="protein sequence ID" value="MFC7016486.1"/>
    <property type="molecule type" value="Genomic_DNA"/>
</dbReference>